<dbReference type="Gene3D" id="2.60.300.12">
    <property type="entry name" value="HesB-like domain"/>
    <property type="match status" value="1"/>
</dbReference>
<dbReference type="AlphaFoldDB" id="A0A0R2FIG2"/>
<sequence>MIDMEITITDAAKDYLNTKLVPGDRVFLALDDGSSKYSKLGGTCAIGNKFQLVIADAPDSDYAEALTNNTDLDLTTGALELSYLGHGLALDYRNGSLNLHDDSGILDGAVTIGFAQPLAADEQARREEMRALGGKVC</sequence>
<dbReference type="SUPFAM" id="SSF89360">
    <property type="entry name" value="HesB-like domain"/>
    <property type="match status" value="1"/>
</dbReference>
<organism evidence="2 3">
    <name type="scientific">Lacticaseibacillus camelliae DSM 22697 = JCM 13995</name>
    <dbReference type="NCBI Taxonomy" id="1423730"/>
    <lineage>
        <taxon>Bacteria</taxon>
        <taxon>Bacillati</taxon>
        <taxon>Bacillota</taxon>
        <taxon>Bacilli</taxon>
        <taxon>Lactobacillales</taxon>
        <taxon>Lactobacillaceae</taxon>
        <taxon>Lacticaseibacillus</taxon>
    </lineage>
</organism>
<dbReference type="InterPro" id="IPR000361">
    <property type="entry name" value="ATAP_core_dom"/>
</dbReference>
<reference evidence="2 3" key="1">
    <citation type="journal article" date="2015" name="Genome Announc.">
        <title>Expanding the biotechnology potential of lactobacilli through comparative genomics of 213 strains and associated genera.</title>
        <authorList>
            <person name="Sun Z."/>
            <person name="Harris H.M."/>
            <person name="McCann A."/>
            <person name="Guo C."/>
            <person name="Argimon S."/>
            <person name="Zhang W."/>
            <person name="Yang X."/>
            <person name="Jeffery I.B."/>
            <person name="Cooney J.C."/>
            <person name="Kagawa T.F."/>
            <person name="Liu W."/>
            <person name="Song Y."/>
            <person name="Salvetti E."/>
            <person name="Wrobel A."/>
            <person name="Rasinkangas P."/>
            <person name="Parkhill J."/>
            <person name="Rea M.C."/>
            <person name="O'Sullivan O."/>
            <person name="Ritari J."/>
            <person name="Douillard F.P."/>
            <person name="Paul Ross R."/>
            <person name="Yang R."/>
            <person name="Briner A.E."/>
            <person name="Felis G.E."/>
            <person name="de Vos W.M."/>
            <person name="Barrangou R."/>
            <person name="Klaenhammer T.R."/>
            <person name="Caufield P.W."/>
            <person name="Cui Y."/>
            <person name="Zhang H."/>
            <person name="O'Toole P.W."/>
        </authorList>
    </citation>
    <scope>NUCLEOTIDE SEQUENCE [LARGE SCALE GENOMIC DNA]</scope>
    <source>
        <strain evidence="2 3">DSM 22697</strain>
    </source>
</reference>
<name>A0A0R2FIG2_9LACO</name>
<proteinExistence type="predicted"/>
<evidence type="ECO:0000313" key="2">
    <source>
        <dbReference type="EMBL" id="KRN24476.1"/>
    </source>
</evidence>
<evidence type="ECO:0000259" key="1">
    <source>
        <dbReference type="Pfam" id="PF01521"/>
    </source>
</evidence>
<protein>
    <recommendedName>
        <fullName evidence="1">Core domain-containing protein</fullName>
    </recommendedName>
</protein>
<dbReference type="PATRIC" id="fig|1423730.4.peg.1335"/>
<gene>
    <name evidence="2" type="ORF">FC75_GL001278</name>
</gene>
<dbReference type="Pfam" id="PF01521">
    <property type="entry name" value="Fe-S_biosyn"/>
    <property type="match status" value="1"/>
</dbReference>
<feature type="domain" description="Core" evidence="1">
    <location>
        <begin position="4"/>
        <end position="113"/>
    </location>
</feature>
<dbReference type="EMBL" id="AYZJ01000023">
    <property type="protein sequence ID" value="KRN24476.1"/>
    <property type="molecule type" value="Genomic_DNA"/>
</dbReference>
<dbReference type="InterPro" id="IPR035903">
    <property type="entry name" value="HesB-like_dom_sf"/>
</dbReference>
<evidence type="ECO:0000313" key="3">
    <source>
        <dbReference type="Proteomes" id="UP000050865"/>
    </source>
</evidence>
<accession>A0A0R2FIG2</accession>
<dbReference type="Proteomes" id="UP000050865">
    <property type="component" value="Unassembled WGS sequence"/>
</dbReference>
<keyword evidence="3" id="KW-1185">Reference proteome</keyword>
<dbReference type="STRING" id="1423730.FC75_GL001278"/>
<comment type="caution">
    <text evidence="2">The sequence shown here is derived from an EMBL/GenBank/DDBJ whole genome shotgun (WGS) entry which is preliminary data.</text>
</comment>